<evidence type="ECO:0000256" key="3">
    <source>
        <dbReference type="ARBA" id="ARBA00022679"/>
    </source>
</evidence>
<dbReference type="PANTHER" id="PTHR43630:SF1">
    <property type="entry name" value="POLY-BETA-1,6-N-ACETYL-D-GLUCOSAMINE SYNTHASE"/>
    <property type="match status" value="1"/>
</dbReference>
<keyword evidence="3" id="KW-0808">Transferase</keyword>
<evidence type="ECO:0000313" key="6">
    <source>
        <dbReference type="Proteomes" id="UP001205601"/>
    </source>
</evidence>
<keyword evidence="6" id="KW-1185">Reference proteome</keyword>
<dbReference type="EMBL" id="JAOCQF010000001">
    <property type="protein sequence ID" value="MCT8330107.1"/>
    <property type="molecule type" value="Genomic_DNA"/>
</dbReference>
<evidence type="ECO:0000256" key="1">
    <source>
        <dbReference type="ARBA" id="ARBA00006739"/>
    </source>
</evidence>
<proteinExistence type="inferred from homology"/>
<dbReference type="InterPro" id="IPR029044">
    <property type="entry name" value="Nucleotide-diphossugar_trans"/>
</dbReference>
<dbReference type="RefSeq" id="WP_261495787.1">
    <property type="nucleotide sequence ID" value="NZ_JAOCQF010000001.1"/>
</dbReference>
<evidence type="ECO:0000256" key="2">
    <source>
        <dbReference type="ARBA" id="ARBA00022676"/>
    </source>
</evidence>
<accession>A0ABT2NMF0</accession>
<protein>
    <submittedName>
        <fullName evidence="5">Glycosyltransferase family 2 protein</fullName>
    </submittedName>
</protein>
<name>A0ABT2NMF0_9RHOB</name>
<dbReference type="InterPro" id="IPR001173">
    <property type="entry name" value="Glyco_trans_2-like"/>
</dbReference>
<reference evidence="6" key="1">
    <citation type="submission" date="2023-07" db="EMBL/GenBank/DDBJ databases">
        <title>Defluviimonas sediminis sp. nov., isolated from mangrove sediment.</title>
        <authorList>
            <person name="Liu L."/>
            <person name="Li J."/>
            <person name="Huang Y."/>
            <person name="Pan J."/>
            <person name="Li M."/>
        </authorList>
    </citation>
    <scope>NUCLEOTIDE SEQUENCE [LARGE SCALE GENOMIC DNA]</scope>
    <source>
        <strain evidence="6">FT324</strain>
    </source>
</reference>
<comment type="caution">
    <text evidence="5">The sequence shown here is derived from an EMBL/GenBank/DDBJ whole genome shotgun (WGS) entry which is preliminary data.</text>
</comment>
<evidence type="ECO:0000259" key="4">
    <source>
        <dbReference type="Pfam" id="PF00535"/>
    </source>
</evidence>
<sequence length="282" mass="30747">MTARTSPDRLSVIIAACNEERYIGACLESLLAQEPFPAGVEIIVSANACTDQTEAIVEGYVTRFAARGWPLRCLSSPVPGKPGAINRADAAAQGGMRAYLDADIVCEPALLPQIVRTLETDRPIYATGRLTVARARSWITRAYARLWCRLPFMQGGAVGAGFFAVNAAGRARWGAFPDIISDDTYVRLHFTPEERVEVAARFSWPMAEGLRNLVRVRRRQDAGVVEIARLFPALLGNEGKARLGKAGVLRLAARDPAGFAVYAAVHLLVRSRPQGTEWSRGR</sequence>
<dbReference type="SUPFAM" id="SSF53448">
    <property type="entry name" value="Nucleotide-diphospho-sugar transferases"/>
    <property type="match status" value="1"/>
</dbReference>
<dbReference type="PANTHER" id="PTHR43630">
    <property type="entry name" value="POLY-BETA-1,6-N-ACETYL-D-GLUCOSAMINE SYNTHASE"/>
    <property type="match status" value="1"/>
</dbReference>
<keyword evidence="2" id="KW-0328">Glycosyltransferase</keyword>
<evidence type="ECO:0000313" key="5">
    <source>
        <dbReference type="EMBL" id="MCT8330107.1"/>
    </source>
</evidence>
<gene>
    <name evidence="5" type="ORF">N5I32_11325</name>
</gene>
<feature type="domain" description="Glycosyltransferase 2-like" evidence="4">
    <location>
        <begin position="11"/>
        <end position="136"/>
    </location>
</feature>
<dbReference type="Proteomes" id="UP001205601">
    <property type="component" value="Unassembled WGS sequence"/>
</dbReference>
<comment type="similarity">
    <text evidence="1">Belongs to the glycosyltransferase 2 family.</text>
</comment>
<dbReference type="CDD" id="cd00761">
    <property type="entry name" value="Glyco_tranf_GTA_type"/>
    <property type="match status" value="1"/>
</dbReference>
<dbReference type="Pfam" id="PF00535">
    <property type="entry name" value="Glycos_transf_2"/>
    <property type="match status" value="1"/>
</dbReference>
<organism evidence="5 6">
    <name type="scientific">Albidovulum sediminis</name>
    <dbReference type="NCBI Taxonomy" id="3066345"/>
    <lineage>
        <taxon>Bacteria</taxon>
        <taxon>Pseudomonadati</taxon>
        <taxon>Pseudomonadota</taxon>
        <taxon>Alphaproteobacteria</taxon>
        <taxon>Rhodobacterales</taxon>
        <taxon>Paracoccaceae</taxon>
        <taxon>Albidovulum</taxon>
    </lineage>
</organism>
<dbReference type="Gene3D" id="3.90.550.10">
    <property type="entry name" value="Spore Coat Polysaccharide Biosynthesis Protein SpsA, Chain A"/>
    <property type="match status" value="1"/>
</dbReference>